<dbReference type="Gene3D" id="2.120.10.30">
    <property type="entry name" value="TolB, C-terminal domain"/>
    <property type="match status" value="1"/>
</dbReference>
<dbReference type="InterPro" id="IPR002035">
    <property type="entry name" value="VWF_A"/>
</dbReference>
<evidence type="ECO:0000256" key="1">
    <source>
        <dbReference type="SAM" id="Phobius"/>
    </source>
</evidence>
<reference evidence="3 4" key="1">
    <citation type="submission" date="2021-03" db="EMBL/GenBank/DDBJ databases">
        <authorList>
            <person name="Grouzdev D.S."/>
        </authorList>
    </citation>
    <scope>NUCLEOTIDE SEQUENCE [LARGE SCALE GENOMIC DNA]</scope>
    <source>
        <strain evidence="3 4">M50-1</strain>
    </source>
</reference>
<dbReference type="SMART" id="SM00327">
    <property type="entry name" value="VWA"/>
    <property type="match status" value="1"/>
</dbReference>
<feature type="transmembrane region" description="Helical" evidence="1">
    <location>
        <begin position="367"/>
        <end position="388"/>
    </location>
</feature>
<dbReference type="PROSITE" id="PS50234">
    <property type="entry name" value="VWFA"/>
    <property type="match status" value="1"/>
</dbReference>
<dbReference type="CDD" id="cd00198">
    <property type="entry name" value="vWFA"/>
    <property type="match status" value="1"/>
</dbReference>
<evidence type="ECO:0000259" key="2">
    <source>
        <dbReference type="PROSITE" id="PS50234"/>
    </source>
</evidence>
<dbReference type="InterPro" id="IPR050525">
    <property type="entry name" value="ECM_Assembly_Org"/>
</dbReference>
<organism evidence="3 4">
    <name type="scientific">Candidatus Chloroploca mongolica</name>
    <dbReference type="NCBI Taxonomy" id="2528176"/>
    <lineage>
        <taxon>Bacteria</taxon>
        <taxon>Bacillati</taxon>
        <taxon>Chloroflexota</taxon>
        <taxon>Chloroflexia</taxon>
        <taxon>Chloroflexales</taxon>
        <taxon>Chloroflexineae</taxon>
        <taxon>Oscillochloridaceae</taxon>
        <taxon>Candidatus Chloroploca</taxon>
    </lineage>
</organism>
<dbReference type="Gene3D" id="3.40.50.410">
    <property type="entry name" value="von Willebrand factor, type A domain"/>
    <property type="match status" value="1"/>
</dbReference>
<dbReference type="Pfam" id="PF00092">
    <property type="entry name" value="VWA"/>
    <property type="match status" value="1"/>
</dbReference>
<keyword evidence="1" id="KW-1133">Transmembrane helix</keyword>
<gene>
    <name evidence="3" type="ORF">EYB53_001910</name>
</gene>
<dbReference type="Proteomes" id="UP001193081">
    <property type="component" value="Unassembled WGS sequence"/>
</dbReference>
<dbReference type="InterPro" id="IPR025904">
    <property type="entry name" value="Tubulin-like"/>
</dbReference>
<name>A0ABS4D4T7_9CHLR</name>
<sequence>MPVQGQGGEALRVEREVNPLTGEFGQVEFTVTLTLSGDSDICDVQIVSQPTDIILVLDRSGSMNDAAGGGMRSSKFEVMQEAAKGFINRVDLNRDRVGVVAFDGSANTVIAISSDAAQIQQAIDQIGLGSSTRIDAGILVAEREFGLSGRNEATQVLVLLTDGRQPSAPVLRAAEAARNTGIRIITIGLGSDVDANLLREIASQPSDYYAAAQAGDLEQIYATIAEVVIRPVAASQIVVNHNFDPTTLEIIPDSIDPPGNVSGGTITWVVPKLLDVPIPLSYRVQPRNPGQTEVGRGDQVTYQRCGDPSNSVPINFVQGLPLSFLAPPTPTLRPTLTPAPPLPPTPTPTTGQKIIQGSQSFFCDSAWWPWLLGFLVFIFLLWWLWRVWQELQKAPHEQRLCALIPWLLLPILILALNQLLGVVGACDAREAVYFWRIDERGANGIYTTDLRGLRPAQPLTALTDQGCIGCHTVNSNQHQIAAIKGGLGGPIVVYKLDGTPVQVPDQRAAYLSWSPDGSKLAFSDSQLNIQILDLVTGTTTELEGANDPAVAELMPAWSPDGQTIAFVRGTTTINQATFAGPCDIYVVAATGGIAVPLPGASGDGFNYYPSFSPDGRWVAFTRHTNGQTTYAAPEAEIFLIPATGGSPLRLAANDAPGKVSGTLSNSWPTWSRDGQTIAFNSKRDDSHYDIFVTTIDTNGNSGAAIPLRSAAQPGVFEHLPFWGEPPARDITAELIGLWPWLIPIFLVLLAYWLCRLRPQPQPPVEQAKVPPPPGALPPLQFNPFWQVAPTLIIGTGGTGRMVLTQLKKSLRDGGGGQLPSGVKFVLLDTSELEQTNIFRDAQGKAVGVEFAGVSLEQNEVLLMGQNLSSLIEHTRTTIEQALDGWFPYKEYRTLPVGQRNLGSGTGGRRPLARAGLIDKLVGDPTTPADEVPPNDATYLWDRLVEGCQAAYDTKGRIVRVIVVGSVAGGMSGTITDLAYLARQAAHMVVPKDGTIYIEGYFATPEVFRTVAANPDALNINAAATLRELQRFQLNQGLPFPFSYQTEVHPQRGYLKGDLSVPMFDYITLFGGSGEPERGTGKADEPWATVLASMADTIALRLDRAVNAGAQGDYRSGLHAQATTKQTNTQKAIVAGTGSYVVRVPIVDIQEIVEARWARKLFHVFLNGSVDSELPSFNPDEAGMEAPVANYAKEFILGQHVAGEPPHGMSTVAYLTGTGKVRARDVIDLANDEEGRPYYDYLGYALGLILNGDQQGSFARRAPRLGYAQAFLTAVLTYFTEALNEARNQGAIAPAVEERSWFQRLNIWFGGGKANQNEWNQVVKRLQAWIEVTKQALASLEAMRNILIGGDQRPNSNGSVSLYQELAQRQAKAEQRREQMDRIAVRRYLWRRPLSPDRDPAEPDNQVELVDEWYEQVEPRVAEHLQRFRWNIDRNGSLTLRLVTFEKDAQKAIALDAASHSITAIADEIERLAKSVTQDLASNVALHELLLTMMPSKLADPTADLVRLMWRTALPHIRYAQTPNQTIDGEMQAVAGLPPQLQKGQAPHPLEVSFQNLGGPRTLIENTENPVPTNVIESTDSMAITLLREYSLMPLIGVPEYKSIWAYYQRNAGSANDTMVESPLLATVYAAERASLEYERRLERGLNQDFRALHPIIVMGLARPELAERYLAAFTAGWIVQRAGNPWLQCPDEEFSLALRGGELGMVDWRVVGLLRIAAGDPEDQSLFDSLNEQLGRANEQTRKAWQGFVQQFKPSGVATAPPAQPRFCLNQHPMKPNEKFCGRCGAVAVGEGLVCNGPDQHPMKPNEKFCGTCGFPARPNPTLPQPPVTEPIKPIDLSNEPVLVQDLMAVAALAAFKRAAPDEWEKLVMQRSRRS</sequence>
<feature type="transmembrane region" description="Helical" evidence="1">
    <location>
        <begin position="400"/>
        <end position="420"/>
    </location>
</feature>
<proteinExistence type="predicted"/>
<dbReference type="PANTHER" id="PTHR24020:SF20">
    <property type="entry name" value="PH DOMAIN-CONTAINING PROTEIN"/>
    <property type="match status" value="1"/>
</dbReference>
<feature type="domain" description="VWFA" evidence="2">
    <location>
        <begin position="52"/>
        <end position="224"/>
    </location>
</feature>
<dbReference type="PANTHER" id="PTHR24020">
    <property type="entry name" value="COLLAGEN ALPHA"/>
    <property type="match status" value="1"/>
</dbReference>
<dbReference type="InterPro" id="IPR036465">
    <property type="entry name" value="vWFA_dom_sf"/>
</dbReference>
<protein>
    <submittedName>
        <fullName evidence="3">VWA domain-containing protein</fullName>
    </submittedName>
</protein>
<keyword evidence="4" id="KW-1185">Reference proteome</keyword>
<dbReference type="Pfam" id="PF07676">
    <property type="entry name" value="PD40"/>
    <property type="match status" value="4"/>
</dbReference>
<keyword evidence="1" id="KW-0812">Transmembrane</keyword>
<evidence type="ECO:0000313" key="3">
    <source>
        <dbReference type="EMBL" id="MBP1464453.1"/>
    </source>
</evidence>
<dbReference type="Pfam" id="PF13809">
    <property type="entry name" value="Tubulin_2"/>
    <property type="match status" value="1"/>
</dbReference>
<dbReference type="RefSeq" id="WP_167857209.1">
    <property type="nucleotide sequence ID" value="NZ_SIJK02000002.1"/>
</dbReference>
<dbReference type="EMBL" id="SIJK02000002">
    <property type="protein sequence ID" value="MBP1464453.1"/>
    <property type="molecule type" value="Genomic_DNA"/>
</dbReference>
<dbReference type="InterPro" id="IPR011042">
    <property type="entry name" value="6-blade_b-propeller_TolB-like"/>
</dbReference>
<comment type="caution">
    <text evidence="3">The sequence shown here is derived from an EMBL/GenBank/DDBJ whole genome shotgun (WGS) entry which is preliminary data.</text>
</comment>
<dbReference type="SUPFAM" id="SSF53300">
    <property type="entry name" value="vWA-like"/>
    <property type="match status" value="1"/>
</dbReference>
<keyword evidence="1" id="KW-0472">Membrane</keyword>
<evidence type="ECO:0000313" key="4">
    <source>
        <dbReference type="Proteomes" id="UP001193081"/>
    </source>
</evidence>
<dbReference type="SUPFAM" id="SSF82171">
    <property type="entry name" value="DPP6 N-terminal domain-like"/>
    <property type="match status" value="1"/>
</dbReference>
<dbReference type="InterPro" id="IPR011659">
    <property type="entry name" value="WD40"/>
</dbReference>
<accession>A0ABS4D4T7</accession>